<organism evidence="1 2">
    <name type="scientific">Streptomyces sparsogenes DSM 40356</name>
    <dbReference type="NCBI Taxonomy" id="1331668"/>
    <lineage>
        <taxon>Bacteria</taxon>
        <taxon>Bacillati</taxon>
        <taxon>Actinomycetota</taxon>
        <taxon>Actinomycetes</taxon>
        <taxon>Kitasatosporales</taxon>
        <taxon>Streptomycetaceae</taxon>
        <taxon>Streptomyces</taxon>
    </lineage>
</organism>
<sequence length="138" mass="13836">MMLMVVFGVALLAAVPLSDLAARAALSTSLLFLVGGALAGEGSPGLIHITPDGGIASATADLAFFTQLSVTIGGSTLLPGASTVRSGAVADIPVTPLQVISTPRSAAMARWPSPPACSTAWAGRGPGVSLRHRSDVRF</sequence>
<dbReference type="AlphaFoldDB" id="A0A1R1SAN4"/>
<dbReference type="EMBL" id="ASQP01000396">
    <property type="protein sequence ID" value="OMI35451.1"/>
    <property type="molecule type" value="Genomic_DNA"/>
</dbReference>
<dbReference type="Proteomes" id="UP000186168">
    <property type="component" value="Unassembled WGS sequence"/>
</dbReference>
<proteinExistence type="predicted"/>
<dbReference type="RefSeq" id="WP_428843359.1">
    <property type="nucleotide sequence ID" value="NZ_ASQP01000396.1"/>
</dbReference>
<name>A0A1R1SAN4_9ACTN</name>
<protein>
    <submittedName>
        <fullName evidence="1">Sodium/hydrogen exchanger</fullName>
    </submittedName>
</protein>
<keyword evidence="2" id="KW-1185">Reference proteome</keyword>
<evidence type="ECO:0000313" key="2">
    <source>
        <dbReference type="Proteomes" id="UP000186168"/>
    </source>
</evidence>
<gene>
    <name evidence="1" type="ORF">SPAR_30996</name>
</gene>
<comment type="caution">
    <text evidence="1">The sequence shown here is derived from an EMBL/GenBank/DDBJ whole genome shotgun (WGS) entry which is preliminary data.</text>
</comment>
<evidence type="ECO:0000313" key="1">
    <source>
        <dbReference type="EMBL" id="OMI35451.1"/>
    </source>
</evidence>
<reference evidence="1 2" key="1">
    <citation type="submission" date="2013-05" db="EMBL/GenBank/DDBJ databases">
        <title>Genome sequence of Streptomyces sparsogenes DSM 40356.</title>
        <authorList>
            <person name="Coyne S."/>
            <person name="Seebeck F.P."/>
        </authorList>
    </citation>
    <scope>NUCLEOTIDE SEQUENCE [LARGE SCALE GENOMIC DNA]</scope>
    <source>
        <strain evidence="1 2">DSM 40356</strain>
    </source>
</reference>
<accession>A0A1R1SAN4</accession>